<evidence type="ECO:0000256" key="19">
    <source>
        <dbReference type="ARBA" id="ARBA00025833"/>
    </source>
</evidence>
<keyword evidence="17" id="KW-0325">Glycoprotein</keyword>
<evidence type="ECO:0000256" key="5">
    <source>
        <dbReference type="ARBA" id="ARBA00014116"/>
    </source>
</evidence>
<evidence type="ECO:0000256" key="18">
    <source>
        <dbReference type="ARBA" id="ARBA00023228"/>
    </source>
</evidence>
<dbReference type="GO" id="GO:0046872">
    <property type="term" value="F:metal ion binding"/>
    <property type="evidence" value="ECO:0007669"/>
    <property type="project" value="UniProtKB-KW"/>
</dbReference>
<keyword evidence="18" id="KW-0458">Lysosome</keyword>
<dbReference type="PANTHER" id="PTHR12053:SF3">
    <property type="entry name" value="CARBOXYPEPTIDASE Q"/>
    <property type="match status" value="1"/>
</dbReference>
<dbReference type="GO" id="GO:0005576">
    <property type="term" value="C:extracellular region"/>
    <property type="evidence" value="ECO:0007669"/>
    <property type="project" value="UniProtKB-SubCell"/>
</dbReference>
<keyword evidence="8" id="KW-0645">Protease</keyword>
<organism evidence="22 23">
    <name type="scientific">Enterococcus alcedinis</name>
    <dbReference type="NCBI Taxonomy" id="1274384"/>
    <lineage>
        <taxon>Bacteria</taxon>
        <taxon>Bacillati</taxon>
        <taxon>Bacillota</taxon>
        <taxon>Bacilli</taxon>
        <taxon>Lactobacillales</taxon>
        <taxon>Enterococcaceae</taxon>
        <taxon>Enterococcus</taxon>
    </lineage>
</organism>
<comment type="subcellular location">
    <subcellularLocation>
        <location evidence="1">Endoplasmic reticulum</location>
    </subcellularLocation>
    <subcellularLocation>
        <location evidence="3">Golgi apparatus</location>
    </subcellularLocation>
    <subcellularLocation>
        <location evidence="2">Lysosome</location>
    </subcellularLocation>
    <subcellularLocation>
        <location evidence="4">Secreted</location>
    </subcellularLocation>
</comment>
<evidence type="ECO:0000256" key="15">
    <source>
        <dbReference type="ARBA" id="ARBA00023049"/>
    </source>
</evidence>
<sequence>MENLELLKKLSFERVAGSKEEYQAAMIIKEEIEKLGLEVEIEPFEIEFPEEVTATFEILEPVAQSFEVTGVGLAGVTEGLEGEFIYIDDLNAISLAKAKGKIALFNGGLTFANYKKIVDAGVLGFITFNGSVYDETTDIDERYLRPKLQELGKLPGVNMSIHDAETLVRLNPQKVKLAVSGKVSTRTSHNLVVTLPGEIEDEVICFSGHYDSVRHSKGVYDNATGSLAILDFLKHFSQTKPKRTLKFLWCGTEERGLVGSTAYVAAHQKEMTQYKLNINLDMLGVVLGKDIASVTGEEAITHYIDFVAKELGFGIQTSTGVYPSDSTPFADGGVPAITFARGAAVGGATIHSKKDVIDFISVESFNKTVDFIIAFAERIISADVFPIPTTMPEKMKDELDKYLLRKTDK</sequence>
<dbReference type="Gene3D" id="3.40.630.10">
    <property type="entry name" value="Zn peptidases"/>
    <property type="match status" value="1"/>
</dbReference>
<evidence type="ECO:0000256" key="20">
    <source>
        <dbReference type="ARBA" id="ARBA00033328"/>
    </source>
</evidence>
<dbReference type="InterPro" id="IPR007484">
    <property type="entry name" value="Peptidase_M28"/>
</dbReference>
<keyword evidence="15" id="KW-0482">Metalloprotease</keyword>
<accession>A0A917JDZ7</accession>
<gene>
    <name evidence="22" type="ORF">GCM10011482_05680</name>
</gene>
<keyword evidence="14" id="KW-0333">Golgi apparatus</keyword>
<dbReference type="EMBL" id="BMDT01000001">
    <property type="protein sequence ID" value="GGI64914.1"/>
    <property type="molecule type" value="Genomic_DNA"/>
</dbReference>
<evidence type="ECO:0000256" key="16">
    <source>
        <dbReference type="ARBA" id="ARBA00023145"/>
    </source>
</evidence>
<protein>
    <recommendedName>
        <fullName evidence="5">Carboxypeptidase Q</fullName>
    </recommendedName>
    <alternativeName>
        <fullName evidence="20">Plasma glutamate carboxypeptidase</fullName>
    </alternativeName>
</protein>
<keyword evidence="10" id="KW-0732">Signal</keyword>
<evidence type="ECO:0000256" key="17">
    <source>
        <dbReference type="ARBA" id="ARBA00023180"/>
    </source>
</evidence>
<evidence type="ECO:0000313" key="23">
    <source>
        <dbReference type="Proteomes" id="UP000622610"/>
    </source>
</evidence>
<evidence type="ECO:0000256" key="1">
    <source>
        <dbReference type="ARBA" id="ARBA00004240"/>
    </source>
</evidence>
<dbReference type="PANTHER" id="PTHR12053">
    <property type="entry name" value="PROTEASE FAMILY M28 PLASMA GLUTAMATE CARBOXYPEPTIDASE-RELATED"/>
    <property type="match status" value="1"/>
</dbReference>
<reference evidence="22" key="1">
    <citation type="journal article" date="2014" name="Int. J. Syst. Evol. Microbiol.">
        <title>Complete genome sequence of Corynebacterium casei LMG S-19264T (=DSM 44701T), isolated from a smear-ripened cheese.</title>
        <authorList>
            <consortium name="US DOE Joint Genome Institute (JGI-PGF)"/>
            <person name="Walter F."/>
            <person name="Albersmeier A."/>
            <person name="Kalinowski J."/>
            <person name="Ruckert C."/>
        </authorList>
    </citation>
    <scope>NUCLEOTIDE SEQUENCE</scope>
    <source>
        <strain evidence="22">CCM 8433</strain>
    </source>
</reference>
<dbReference type="GO" id="GO:0004180">
    <property type="term" value="F:carboxypeptidase activity"/>
    <property type="evidence" value="ECO:0007669"/>
    <property type="project" value="UniProtKB-KW"/>
</dbReference>
<dbReference type="RefSeq" id="WP_188366737.1">
    <property type="nucleotide sequence ID" value="NZ_BMDT01000001.1"/>
</dbReference>
<keyword evidence="9" id="KW-0479">Metal-binding</keyword>
<keyword evidence="13" id="KW-0862">Zinc</keyword>
<keyword evidence="7" id="KW-0121">Carboxypeptidase</keyword>
<evidence type="ECO:0000259" key="21">
    <source>
        <dbReference type="Pfam" id="PF04389"/>
    </source>
</evidence>
<dbReference type="Pfam" id="PF04389">
    <property type="entry name" value="Peptidase_M28"/>
    <property type="match status" value="1"/>
</dbReference>
<dbReference type="GO" id="GO:0005764">
    <property type="term" value="C:lysosome"/>
    <property type="evidence" value="ECO:0007669"/>
    <property type="project" value="UniProtKB-SubCell"/>
</dbReference>
<keyword evidence="6" id="KW-0964">Secreted</keyword>
<dbReference type="InterPro" id="IPR039866">
    <property type="entry name" value="CPQ"/>
</dbReference>
<dbReference type="GO" id="GO:0006508">
    <property type="term" value="P:proteolysis"/>
    <property type="evidence" value="ECO:0007669"/>
    <property type="project" value="UniProtKB-KW"/>
</dbReference>
<evidence type="ECO:0000256" key="12">
    <source>
        <dbReference type="ARBA" id="ARBA00022824"/>
    </source>
</evidence>
<evidence type="ECO:0000256" key="4">
    <source>
        <dbReference type="ARBA" id="ARBA00004613"/>
    </source>
</evidence>
<evidence type="ECO:0000256" key="10">
    <source>
        <dbReference type="ARBA" id="ARBA00022729"/>
    </source>
</evidence>
<keyword evidence="16" id="KW-0865">Zymogen</keyword>
<evidence type="ECO:0000256" key="6">
    <source>
        <dbReference type="ARBA" id="ARBA00022525"/>
    </source>
</evidence>
<feature type="domain" description="Peptidase M28" evidence="21">
    <location>
        <begin position="190"/>
        <end position="375"/>
    </location>
</feature>
<evidence type="ECO:0000256" key="2">
    <source>
        <dbReference type="ARBA" id="ARBA00004371"/>
    </source>
</evidence>
<evidence type="ECO:0000313" key="22">
    <source>
        <dbReference type="EMBL" id="GGI64914.1"/>
    </source>
</evidence>
<evidence type="ECO:0000256" key="13">
    <source>
        <dbReference type="ARBA" id="ARBA00022833"/>
    </source>
</evidence>
<dbReference type="GO" id="GO:0070573">
    <property type="term" value="F:metallodipeptidase activity"/>
    <property type="evidence" value="ECO:0007669"/>
    <property type="project" value="InterPro"/>
</dbReference>
<comment type="caution">
    <text evidence="22">The sequence shown here is derived from an EMBL/GenBank/DDBJ whole genome shotgun (WGS) entry which is preliminary data.</text>
</comment>
<keyword evidence="12" id="KW-0256">Endoplasmic reticulum</keyword>
<evidence type="ECO:0000256" key="11">
    <source>
        <dbReference type="ARBA" id="ARBA00022801"/>
    </source>
</evidence>
<evidence type="ECO:0000256" key="3">
    <source>
        <dbReference type="ARBA" id="ARBA00004555"/>
    </source>
</evidence>
<dbReference type="SUPFAM" id="SSF53187">
    <property type="entry name" value="Zn-dependent exopeptidases"/>
    <property type="match status" value="1"/>
</dbReference>
<evidence type="ECO:0000256" key="9">
    <source>
        <dbReference type="ARBA" id="ARBA00022723"/>
    </source>
</evidence>
<evidence type="ECO:0000256" key="7">
    <source>
        <dbReference type="ARBA" id="ARBA00022645"/>
    </source>
</evidence>
<dbReference type="Gene3D" id="3.50.30.30">
    <property type="match status" value="1"/>
</dbReference>
<dbReference type="Proteomes" id="UP000622610">
    <property type="component" value="Unassembled WGS sequence"/>
</dbReference>
<evidence type="ECO:0000256" key="14">
    <source>
        <dbReference type="ARBA" id="ARBA00023034"/>
    </source>
</evidence>
<name>A0A917JDZ7_9ENTE</name>
<dbReference type="AlphaFoldDB" id="A0A917JDZ7"/>
<keyword evidence="23" id="KW-1185">Reference proteome</keyword>
<keyword evidence="11" id="KW-0378">Hydrolase</keyword>
<evidence type="ECO:0000256" key="8">
    <source>
        <dbReference type="ARBA" id="ARBA00022670"/>
    </source>
</evidence>
<comment type="subunit">
    <text evidence="19">Homodimer. The monomeric form is inactive while the homodimer is active.</text>
</comment>
<reference evidence="22" key="2">
    <citation type="submission" date="2020-09" db="EMBL/GenBank/DDBJ databases">
        <authorList>
            <person name="Sun Q."/>
            <person name="Sedlacek I."/>
        </authorList>
    </citation>
    <scope>NUCLEOTIDE SEQUENCE</scope>
    <source>
        <strain evidence="22">CCM 8433</strain>
    </source>
</reference>
<proteinExistence type="predicted"/>